<comment type="caution">
    <text evidence="1">The sequence shown here is derived from an EMBL/GenBank/DDBJ whole genome shotgun (WGS) entry which is preliminary data.</text>
</comment>
<evidence type="ECO:0000313" key="2">
    <source>
        <dbReference type="Proteomes" id="UP001142374"/>
    </source>
</evidence>
<dbReference type="EMBL" id="JANIID010000005">
    <property type="protein sequence ID" value="MCQ8769797.1"/>
    <property type="molecule type" value="Genomic_DNA"/>
</dbReference>
<dbReference type="AlphaFoldDB" id="A0A9X2RKG9"/>
<protein>
    <submittedName>
        <fullName evidence="1">Uncharacterized protein</fullName>
    </submittedName>
</protein>
<proteinExistence type="predicted"/>
<reference evidence="1" key="1">
    <citation type="submission" date="2022-06" db="EMBL/GenBank/DDBJ databases">
        <title>WGS of actinobacteria.</title>
        <authorList>
            <person name="Thawai C."/>
        </authorList>
    </citation>
    <scope>NUCLEOTIDE SEQUENCE</scope>
    <source>
        <strain evidence="1">AA8</strain>
    </source>
</reference>
<organism evidence="1 2">
    <name type="scientific">Streptomyces telluris</name>
    <dbReference type="NCBI Taxonomy" id="2720021"/>
    <lineage>
        <taxon>Bacteria</taxon>
        <taxon>Bacillati</taxon>
        <taxon>Actinomycetota</taxon>
        <taxon>Actinomycetes</taxon>
        <taxon>Kitasatosporales</taxon>
        <taxon>Streptomycetaceae</taxon>
        <taxon>Streptomyces</taxon>
    </lineage>
</organism>
<accession>A0A9X2RKG9</accession>
<gene>
    <name evidence="1" type="ORF">NQU55_08370</name>
</gene>
<name>A0A9X2RKG9_9ACTN</name>
<dbReference type="Proteomes" id="UP001142374">
    <property type="component" value="Unassembled WGS sequence"/>
</dbReference>
<keyword evidence="2" id="KW-1185">Reference proteome</keyword>
<evidence type="ECO:0000313" key="1">
    <source>
        <dbReference type="EMBL" id="MCQ8769797.1"/>
    </source>
</evidence>
<dbReference type="RefSeq" id="WP_168093295.1">
    <property type="nucleotide sequence ID" value="NZ_JAATER010000133.1"/>
</dbReference>
<sequence>MLGFTFSFGLVDGAVLTVVAPKATGAAVCGALFVATTVMLPHRIACPGAADSDVRTCVVMV</sequence>